<dbReference type="SMART" id="SM00271">
    <property type="entry name" value="DnaJ"/>
    <property type="match status" value="1"/>
</dbReference>
<dbReference type="PROSITE" id="PS50076">
    <property type="entry name" value="DNAJ_2"/>
    <property type="match status" value="1"/>
</dbReference>
<dbReference type="Gene3D" id="1.10.287.110">
    <property type="entry name" value="DnaJ domain"/>
    <property type="match status" value="1"/>
</dbReference>
<dbReference type="InterPro" id="IPR001623">
    <property type="entry name" value="DnaJ_domain"/>
</dbReference>
<dbReference type="InterPro" id="IPR018253">
    <property type="entry name" value="DnaJ_domain_CS"/>
</dbReference>
<evidence type="ECO:0000313" key="3">
    <source>
        <dbReference type="EMBL" id="TKA34283.1"/>
    </source>
</evidence>
<feature type="domain" description="J" evidence="2">
    <location>
        <begin position="9"/>
        <end position="75"/>
    </location>
</feature>
<feature type="compositionally biased region" description="Basic and acidic residues" evidence="1">
    <location>
        <begin position="417"/>
        <end position="437"/>
    </location>
</feature>
<feature type="compositionally biased region" description="Pro residues" evidence="1">
    <location>
        <begin position="292"/>
        <end position="304"/>
    </location>
</feature>
<feature type="compositionally biased region" description="Pro residues" evidence="1">
    <location>
        <begin position="181"/>
        <end position="192"/>
    </location>
</feature>
<feature type="compositionally biased region" description="Polar residues" evidence="1">
    <location>
        <begin position="914"/>
        <end position="926"/>
    </location>
</feature>
<feature type="compositionally biased region" description="Basic and acidic residues" evidence="1">
    <location>
        <begin position="193"/>
        <end position="206"/>
    </location>
</feature>
<feature type="compositionally biased region" description="Low complexity" evidence="1">
    <location>
        <begin position="121"/>
        <end position="132"/>
    </location>
</feature>
<gene>
    <name evidence="3" type="ORF">B0A50_00263</name>
</gene>
<dbReference type="SUPFAM" id="SSF46565">
    <property type="entry name" value="Chaperone J-domain"/>
    <property type="match status" value="1"/>
</dbReference>
<dbReference type="InterPro" id="IPR051964">
    <property type="entry name" value="Chaperone_stress_response"/>
</dbReference>
<protein>
    <recommendedName>
        <fullName evidence="2">J domain-containing protein</fullName>
    </recommendedName>
</protein>
<feature type="compositionally biased region" description="Low complexity" evidence="1">
    <location>
        <begin position="749"/>
        <end position="762"/>
    </location>
</feature>
<feature type="compositionally biased region" description="Polar residues" evidence="1">
    <location>
        <begin position="229"/>
        <end position="250"/>
    </location>
</feature>
<feature type="region of interest" description="Disordered" evidence="1">
    <location>
        <begin position="82"/>
        <end position="151"/>
    </location>
</feature>
<evidence type="ECO:0000256" key="1">
    <source>
        <dbReference type="SAM" id="MobiDB-lite"/>
    </source>
</evidence>
<feature type="compositionally biased region" description="Pro residues" evidence="1">
    <location>
        <begin position="771"/>
        <end position="780"/>
    </location>
</feature>
<comment type="caution">
    <text evidence="3">The sequence shown here is derived from an EMBL/GenBank/DDBJ whole genome shotgun (WGS) entry which is preliminary data.</text>
</comment>
<dbReference type="GO" id="GO:0005737">
    <property type="term" value="C:cytoplasm"/>
    <property type="evidence" value="ECO:0007669"/>
    <property type="project" value="TreeGrafter"/>
</dbReference>
<accession>A0A4U0UFG6</accession>
<keyword evidence="4" id="KW-1185">Reference proteome</keyword>
<reference evidence="3 4" key="1">
    <citation type="submission" date="2017-03" db="EMBL/GenBank/DDBJ databases">
        <title>Genomes of endolithic fungi from Antarctica.</title>
        <authorList>
            <person name="Coleine C."/>
            <person name="Masonjones S."/>
            <person name="Stajich J.E."/>
        </authorList>
    </citation>
    <scope>NUCLEOTIDE SEQUENCE [LARGE SCALE GENOMIC DNA]</scope>
    <source>
        <strain evidence="3 4">CCFEE 6315</strain>
    </source>
</reference>
<feature type="compositionally biased region" description="Low complexity" evidence="1">
    <location>
        <begin position="976"/>
        <end position="990"/>
    </location>
</feature>
<feature type="region of interest" description="Disordered" evidence="1">
    <location>
        <begin position="960"/>
        <end position="995"/>
    </location>
</feature>
<name>A0A4U0UFG6_9PEZI</name>
<feature type="compositionally biased region" description="Polar residues" evidence="1">
    <location>
        <begin position="698"/>
        <end position="712"/>
    </location>
</feature>
<organism evidence="3 4">
    <name type="scientific">Salinomyces thailandicus</name>
    <dbReference type="NCBI Taxonomy" id="706561"/>
    <lineage>
        <taxon>Eukaryota</taxon>
        <taxon>Fungi</taxon>
        <taxon>Dikarya</taxon>
        <taxon>Ascomycota</taxon>
        <taxon>Pezizomycotina</taxon>
        <taxon>Dothideomycetes</taxon>
        <taxon>Dothideomycetidae</taxon>
        <taxon>Mycosphaerellales</taxon>
        <taxon>Teratosphaeriaceae</taxon>
        <taxon>Salinomyces</taxon>
    </lineage>
</organism>
<feature type="region of interest" description="Disordered" evidence="1">
    <location>
        <begin position="165"/>
        <end position="592"/>
    </location>
</feature>
<feature type="region of interest" description="Disordered" evidence="1">
    <location>
        <begin position="697"/>
        <end position="948"/>
    </location>
</feature>
<feature type="compositionally biased region" description="Pro residues" evidence="1">
    <location>
        <begin position="817"/>
        <end position="829"/>
    </location>
</feature>
<dbReference type="Pfam" id="PF00226">
    <property type="entry name" value="DnaJ"/>
    <property type="match status" value="1"/>
</dbReference>
<dbReference type="PANTHER" id="PTHR44029:SF1">
    <property type="entry name" value="DNAJ HOMOLOG SUBFAMILY C MEMBER 21"/>
    <property type="match status" value="1"/>
</dbReference>
<dbReference type="PANTHER" id="PTHR44029">
    <property type="entry name" value="DNAJ HOMOLOG SUBFAMILY C MEMBER 21"/>
    <property type="match status" value="1"/>
</dbReference>
<feature type="compositionally biased region" description="Polar residues" evidence="1">
    <location>
        <begin position="399"/>
        <end position="410"/>
    </location>
</feature>
<dbReference type="EMBL" id="NAJL01000001">
    <property type="protein sequence ID" value="TKA34283.1"/>
    <property type="molecule type" value="Genomic_DNA"/>
</dbReference>
<dbReference type="AlphaFoldDB" id="A0A4U0UFG6"/>
<proteinExistence type="predicted"/>
<feature type="compositionally biased region" description="Low complexity" evidence="1">
    <location>
        <begin position="527"/>
        <end position="541"/>
    </location>
</feature>
<feature type="compositionally biased region" description="Polar residues" evidence="1">
    <location>
        <begin position="475"/>
        <end position="496"/>
    </location>
</feature>
<feature type="compositionally biased region" description="Polar residues" evidence="1">
    <location>
        <begin position="375"/>
        <end position="389"/>
    </location>
</feature>
<dbReference type="Proteomes" id="UP000308549">
    <property type="component" value="Unassembled WGS sequence"/>
</dbReference>
<dbReference type="CDD" id="cd06257">
    <property type="entry name" value="DnaJ"/>
    <property type="match status" value="1"/>
</dbReference>
<dbReference type="OrthoDB" id="10250354at2759"/>
<feature type="compositionally biased region" description="Polar residues" evidence="1">
    <location>
        <begin position="802"/>
        <end position="813"/>
    </location>
</feature>
<dbReference type="PROSITE" id="PS00636">
    <property type="entry name" value="DNAJ_1"/>
    <property type="match status" value="1"/>
</dbReference>
<dbReference type="PRINTS" id="PR00625">
    <property type="entry name" value="JDOMAIN"/>
</dbReference>
<feature type="compositionally biased region" description="Basic residues" evidence="1">
    <location>
        <begin position="833"/>
        <end position="842"/>
    </location>
</feature>
<feature type="compositionally biased region" description="Basic and acidic residues" evidence="1">
    <location>
        <begin position="350"/>
        <end position="364"/>
    </location>
</feature>
<evidence type="ECO:0000313" key="4">
    <source>
        <dbReference type="Proteomes" id="UP000308549"/>
    </source>
</evidence>
<feature type="compositionally biased region" description="Polar residues" evidence="1">
    <location>
        <begin position="553"/>
        <end position="564"/>
    </location>
</feature>
<evidence type="ECO:0000259" key="2">
    <source>
        <dbReference type="PROSITE" id="PS50076"/>
    </source>
</evidence>
<sequence length="1126" mass="122949">MVKADIKRNYYADLELPATCSIDDVKKQYRKLALLYHPDRNAGKEDEYVPKFQAIQTAHEVLGDPTQKAKYDADRRKVGLYSTPAGGSYARPAQPTGNPYQASSAYPPPPRRTQPGTWQRPQPASAAPPSGADRFSNFPRGTPTARKDPTQDRTNMFKAWQNMNNAQERQQRATPSATPGGAPPTPNRPRPPPRQDTKLPSEDEIRAGMNYRKAPPQFEGDRTEKGQSAWANFQNKNQGKPGVSRSNTTKTPRKQGFDPNAPGSDERPASGNSSYAQRHRSEDFGRPQPGQAFPPPPPGPPPQSPLGTSPTARRPFADPLRPFKSRTSDDETPYSEGNRKRTPYSSFVGERTHFQRDEGEDLRRSASTRDATKLDPNSANTTRARSTSPLGRHTKTSGHSKAGTQRSFVPSSDSEGSEGRSSSKESEGVSSGSEHRSGSAPHTTASFDRPKKIPTPRGQRFSSSTDQFSPPPASGNGQQGEPMQQKTSNNMYVNHSPSKHDVFKHSPFSPGQWADQMFGGGGRDAGAASTTTSRPTTIPRTKGGVIPDWAYPSSVQPGGSSSTRQSKDRLPSESRASTDVPDSTGEKVRPESVDVQYDNALLEEKSAYRHFCEELEMAYGALPATLDMSVFLVIASTAAAGEQTGHGIVDTIMDRVLSYYPQFAFKLRNDLIQRTMADTNAIINSFTFPVYPDLFTPNGRNRSTENINTQFSPEGWSGEFKGSGDYFAPPAQPNGRKASSPFRREKASLRSNAARNASAQANGDPTDTGNMPPPPPPPKVPLASDGGQQQQADTTAPGEVRFSQQEWEQTFQEPTWAWPPPPPPKPPSPNKIAKAKGQRKASKATPRSATAEAKNQAHVADEDANAEAYEVPNPAAFVGHDDGDAMDIDTPPIAPEAPQVEADQTHEPRLMSVPPSQWRQRQQAHANGNRRKASHRVPSAETPGLKTNLDDLYNVEPMARTTDGGLRDLSDLSSTLPFQSQPSSTLPTQSHEPQKLAIPQIPKAPESPSKLSKQSWYAYAQAFGDYLKAFHAFNQTMIHHFASREQQAQARFTAGMGWLEAVGDPVGTSATEPVGFGSYLQGVREDESVREAWSMGCERHEEACKGFGRVRERVRKVAEGGGLVER</sequence>
<dbReference type="InterPro" id="IPR036869">
    <property type="entry name" value="J_dom_sf"/>
</dbReference>